<keyword evidence="2" id="KW-1185">Reference proteome</keyword>
<organism evidence="1 2">
    <name type="scientific">Caenorhabditis angaria</name>
    <dbReference type="NCBI Taxonomy" id="860376"/>
    <lineage>
        <taxon>Eukaryota</taxon>
        <taxon>Metazoa</taxon>
        <taxon>Ecdysozoa</taxon>
        <taxon>Nematoda</taxon>
        <taxon>Chromadorea</taxon>
        <taxon>Rhabditida</taxon>
        <taxon>Rhabditina</taxon>
        <taxon>Rhabditomorpha</taxon>
        <taxon>Rhabditoidea</taxon>
        <taxon>Rhabditidae</taxon>
        <taxon>Peloderinae</taxon>
        <taxon>Caenorhabditis</taxon>
    </lineage>
</organism>
<protein>
    <submittedName>
        <fullName evidence="1">Uncharacterized protein</fullName>
    </submittedName>
</protein>
<dbReference type="AlphaFoldDB" id="A0A9P1IL62"/>
<name>A0A9P1IL62_9PELO</name>
<sequence>MLQTLLRKKTKIQNSSRLQFTGAHIPASNKCAPPNKHGNPNSHKIRNEIYQKLNFVWKKITLKEIDDFKIFSNINHTIADQNQITKLLYLNYRNLSANDFVKLFGSLPSYQYLSCRGLKF</sequence>
<comment type="caution">
    <text evidence="1">The sequence shown here is derived from an EMBL/GenBank/DDBJ whole genome shotgun (WGS) entry which is preliminary data.</text>
</comment>
<dbReference type="EMBL" id="CANHGI010000004">
    <property type="protein sequence ID" value="CAI5447095.1"/>
    <property type="molecule type" value="Genomic_DNA"/>
</dbReference>
<evidence type="ECO:0000313" key="2">
    <source>
        <dbReference type="Proteomes" id="UP001152747"/>
    </source>
</evidence>
<proteinExistence type="predicted"/>
<accession>A0A9P1IL62</accession>
<evidence type="ECO:0000313" key="1">
    <source>
        <dbReference type="EMBL" id="CAI5447095.1"/>
    </source>
</evidence>
<dbReference type="Proteomes" id="UP001152747">
    <property type="component" value="Unassembled WGS sequence"/>
</dbReference>
<gene>
    <name evidence="1" type="ORF">CAMP_LOCUS9732</name>
</gene>
<reference evidence="1" key="1">
    <citation type="submission" date="2022-11" db="EMBL/GenBank/DDBJ databases">
        <authorList>
            <person name="Kikuchi T."/>
        </authorList>
    </citation>
    <scope>NUCLEOTIDE SEQUENCE</scope>
    <source>
        <strain evidence="1">PS1010</strain>
    </source>
</reference>